<proteinExistence type="predicted"/>
<dbReference type="EMBL" id="BMNH01000054">
    <property type="protein sequence ID" value="GGO83496.1"/>
    <property type="molecule type" value="Genomic_DNA"/>
</dbReference>
<evidence type="ECO:0000313" key="2">
    <source>
        <dbReference type="EMBL" id="GGO83496.1"/>
    </source>
</evidence>
<name>A0A917ZIA9_9ACTN</name>
<feature type="region of interest" description="Disordered" evidence="1">
    <location>
        <begin position="63"/>
        <end position="83"/>
    </location>
</feature>
<reference evidence="2" key="1">
    <citation type="journal article" date="2014" name="Int. J. Syst. Evol. Microbiol.">
        <title>Complete genome sequence of Corynebacterium casei LMG S-19264T (=DSM 44701T), isolated from a smear-ripened cheese.</title>
        <authorList>
            <consortium name="US DOE Joint Genome Institute (JGI-PGF)"/>
            <person name="Walter F."/>
            <person name="Albersmeier A."/>
            <person name="Kalinowski J."/>
            <person name="Ruckert C."/>
        </authorList>
    </citation>
    <scope>NUCLEOTIDE SEQUENCE</scope>
    <source>
        <strain evidence="2">CGMCC 4.7368</strain>
    </source>
</reference>
<evidence type="ECO:0000313" key="3">
    <source>
        <dbReference type="Proteomes" id="UP000646523"/>
    </source>
</evidence>
<reference evidence="2" key="2">
    <citation type="submission" date="2020-09" db="EMBL/GenBank/DDBJ databases">
        <authorList>
            <person name="Sun Q."/>
            <person name="Zhou Y."/>
        </authorList>
    </citation>
    <scope>NUCLEOTIDE SEQUENCE</scope>
    <source>
        <strain evidence="2">CGMCC 4.7368</strain>
    </source>
</reference>
<sequence>MSYDALDGRWTAARPAVRPVLQRGSSETTDRAVTVGTMRLPLGEWLRAYVRVWAEYPSLIFYQPSPWDDGPEPDDEWPETANR</sequence>
<gene>
    <name evidence="2" type="ORF">GCM10012289_77070</name>
</gene>
<dbReference type="AlphaFoldDB" id="A0A917ZIA9"/>
<dbReference type="Proteomes" id="UP000646523">
    <property type="component" value="Unassembled WGS sequence"/>
</dbReference>
<evidence type="ECO:0000256" key="1">
    <source>
        <dbReference type="SAM" id="MobiDB-lite"/>
    </source>
</evidence>
<comment type="caution">
    <text evidence="2">The sequence shown here is derived from an EMBL/GenBank/DDBJ whole genome shotgun (WGS) entry which is preliminary data.</text>
</comment>
<keyword evidence="3" id="KW-1185">Reference proteome</keyword>
<organism evidence="2 3">
    <name type="scientific">Nonomuraea cavernae</name>
    <dbReference type="NCBI Taxonomy" id="2045107"/>
    <lineage>
        <taxon>Bacteria</taxon>
        <taxon>Bacillati</taxon>
        <taxon>Actinomycetota</taxon>
        <taxon>Actinomycetes</taxon>
        <taxon>Streptosporangiales</taxon>
        <taxon>Streptosporangiaceae</taxon>
        <taxon>Nonomuraea</taxon>
    </lineage>
</organism>
<feature type="compositionally biased region" description="Acidic residues" evidence="1">
    <location>
        <begin position="69"/>
        <end position="83"/>
    </location>
</feature>
<protein>
    <submittedName>
        <fullName evidence="2">Uncharacterized protein</fullName>
    </submittedName>
</protein>
<accession>A0A917ZIA9</accession>